<dbReference type="AlphaFoldDB" id="A0AAN7PF15"/>
<dbReference type="PANTHER" id="PTHR33332">
    <property type="entry name" value="REVERSE TRANSCRIPTASE DOMAIN-CONTAINING PROTEIN"/>
    <property type="match status" value="1"/>
</dbReference>
<protein>
    <recommendedName>
        <fullName evidence="3">Rna-directed dna polymerase from mobile element jockey-like</fullName>
    </recommendedName>
</protein>
<gene>
    <name evidence="1" type="ORF">QYF61_023057</name>
</gene>
<keyword evidence="2" id="KW-1185">Reference proteome</keyword>
<accession>A0AAN7PF15</accession>
<evidence type="ECO:0000313" key="1">
    <source>
        <dbReference type="EMBL" id="KAK4825053.1"/>
    </source>
</evidence>
<name>A0AAN7PF15_MYCAM</name>
<proteinExistence type="predicted"/>
<comment type="caution">
    <text evidence="1">The sequence shown here is derived from an EMBL/GenBank/DDBJ whole genome shotgun (WGS) entry which is preliminary data.</text>
</comment>
<dbReference type="Proteomes" id="UP001333110">
    <property type="component" value="Unassembled WGS sequence"/>
</dbReference>
<sequence>MHLYVQGFKLEICHYLPSRIAQIPIQCVMCRVVTSRMKSSWRPVTSGVPQGFILEPVLVNIFSNDLRDRTACTLIQFADSAKLGGVVDTPDGCAAIQRDLETLEKWVQSPAPGKE</sequence>
<evidence type="ECO:0000313" key="2">
    <source>
        <dbReference type="Proteomes" id="UP001333110"/>
    </source>
</evidence>
<dbReference type="EMBL" id="JAUNZN010000003">
    <property type="protein sequence ID" value="KAK4825053.1"/>
    <property type="molecule type" value="Genomic_DNA"/>
</dbReference>
<reference evidence="1 2" key="1">
    <citation type="journal article" date="2023" name="J. Hered.">
        <title>Chromosome-level genome of the wood stork (Mycteria americana) provides insight into avian chromosome evolution.</title>
        <authorList>
            <person name="Flamio R. Jr."/>
            <person name="Ramstad K.M."/>
        </authorList>
    </citation>
    <scope>NUCLEOTIDE SEQUENCE [LARGE SCALE GENOMIC DNA]</scope>
    <source>
        <strain evidence="1">JAX WOST 10</strain>
    </source>
</reference>
<evidence type="ECO:0008006" key="3">
    <source>
        <dbReference type="Google" id="ProtNLM"/>
    </source>
</evidence>
<organism evidence="1 2">
    <name type="scientific">Mycteria americana</name>
    <name type="common">Wood stork</name>
    <dbReference type="NCBI Taxonomy" id="33587"/>
    <lineage>
        <taxon>Eukaryota</taxon>
        <taxon>Metazoa</taxon>
        <taxon>Chordata</taxon>
        <taxon>Craniata</taxon>
        <taxon>Vertebrata</taxon>
        <taxon>Euteleostomi</taxon>
        <taxon>Archelosauria</taxon>
        <taxon>Archosauria</taxon>
        <taxon>Dinosauria</taxon>
        <taxon>Saurischia</taxon>
        <taxon>Theropoda</taxon>
        <taxon>Coelurosauria</taxon>
        <taxon>Aves</taxon>
        <taxon>Neognathae</taxon>
        <taxon>Neoaves</taxon>
        <taxon>Aequornithes</taxon>
        <taxon>Ciconiiformes</taxon>
        <taxon>Ciconiidae</taxon>
        <taxon>Mycteria</taxon>
    </lineage>
</organism>